<dbReference type="OMA" id="DRYLKYY"/>
<name>Q54IL4_DICDI</name>
<organism evidence="1 2">
    <name type="scientific">Dictyostelium discoideum</name>
    <name type="common">Social amoeba</name>
    <dbReference type="NCBI Taxonomy" id="44689"/>
    <lineage>
        <taxon>Eukaryota</taxon>
        <taxon>Amoebozoa</taxon>
        <taxon>Evosea</taxon>
        <taxon>Eumycetozoa</taxon>
        <taxon>Dictyostelia</taxon>
        <taxon>Dictyosteliales</taxon>
        <taxon>Dictyosteliaceae</taxon>
        <taxon>Dictyostelium</taxon>
    </lineage>
</organism>
<dbReference type="KEGG" id="ddi:DDB_G0288675"/>
<accession>Q54IL4</accession>
<dbReference type="dictyBase" id="DDB_G0288675"/>
<proteinExistence type="predicted"/>
<comment type="caution">
    <text evidence="1">The sequence shown here is derived from an EMBL/GenBank/DDBJ whole genome shotgun (WGS) entry which is preliminary data.</text>
</comment>
<gene>
    <name evidence="1" type="ORF">DDB_G0288675</name>
</gene>
<dbReference type="InParanoid" id="Q54IL4"/>
<dbReference type="RefSeq" id="XP_636617.1">
    <property type="nucleotide sequence ID" value="XM_631525.1"/>
</dbReference>
<dbReference type="FunCoup" id="Q54IL4">
    <property type="interactions" value="141"/>
</dbReference>
<dbReference type="SMR" id="Q54IL4"/>
<dbReference type="GeneID" id="8626745"/>
<dbReference type="HOGENOM" id="CLU_1931478_0_0_1"/>
<evidence type="ECO:0000313" key="2">
    <source>
        <dbReference type="Proteomes" id="UP000002195"/>
    </source>
</evidence>
<evidence type="ECO:0000313" key="1">
    <source>
        <dbReference type="EMBL" id="EAL63114.1"/>
    </source>
</evidence>
<dbReference type="Proteomes" id="UP000002195">
    <property type="component" value="Unassembled WGS sequence"/>
</dbReference>
<dbReference type="AlphaFoldDB" id="Q54IL4"/>
<dbReference type="PaxDb" id="44689-DDB0188048"/>
<sequence length="131" mass="16441">MTENDKYRFKEPKFSFTDYYKDFINLYPEEFDQVSKDIKNLKSGEKKFQVEASCYDLKIEYEECKKKLSFFHTYFCFEEANKFHECVKVNDRKFDRYLKYYIYSNKQSYMEYWENQEKEYLEKLQKETSKK</sequence>
<dbReference type="EMBL" id="AAFI02000119">
    <property type="protein sequence ID" value="EAL63114.1"/>
    <property type="molecule type" value="Genomic_DNA"/>
</dbReference>
<keyword evidence="2" id="KW-1185">Reference proteome</keyword>
<protein>
    <submittedName>
        <fullName evidence="1">Uncharacterized protein</fullName>
    </submittedName>
</protein>
<dbReference type="VEuPathDB" id="AmoebaDB:DDB_G0288675"/>
<reference evidence="1 2" key="1">
    <citation type="journal article" date="2005" name="Nature">
        <title>The genome of the social amoeba Dictyostelium discoideum.</title>
        <authorList>
            <consortium name="The Dictyostelium discoideum Sequencing Consortium"/>
            <person name="Eichinger L."/>
            <person name="Pachebat J.A."/>
            <person name="Glockner G."/>
            <person name="Rajandream M.A."/>
            <person name="Sucgang R."/>
            <person name="Berriman M."/>
            <person name="Song J."/>
            <person name="Olsen R."/>
            <person name="Szafranski K."/>
            <person name="Xu Q."/>
            <person name="Tunggal B."/>
            <person name="Kummerfeld S."/>
            <person name="Madera M."/>
            <person name="Konfortov B.A."/>
            <person name="Rivero F."/>
            <person name="Bankier A.T."/>
            <person name="Lehmann R."/>
            <person name="Hamlin N."/>
            <person name="Davies R."/>
            <person name="Gaudet P."/>
            <person name="Fey P."/>
            <person name="Pilcher K."/>
            <person name="Chen G."/>
            <person name="Saunders D."/>
            <person name="Sodergren E."/>
            <person name="Davis P."/>
            <person name="Kerhornou A."/>
            <person name="Nie X."/>
            <person name="Hall N."/>
            <person name="Anjard C."/>
            <person name="Hemphill L."/>
            <person name="Bason N."/>
            <person name="Farbrother P."/>
            <person name="Desany B."/>
            <person name="Just E."/>
            <person name="Morio T."/>
            <person name="Rost R."/>
            <person name="Churcher C."/>
            <person name="Cooper J."/>
            <person name="Haydock S."/>
            <person name="van Driessche N."/>
            <person name="Cronin A."/>
            <person name="Goodhead I."/>
            <person name="Muzny D."/>
            <person name="Mourier T."/>
            <person name="Pain A."/>
            <person name="Lu M."/>
            <person name="Harper D."/>
            <person name="Lindsay R."/>
            <person name="Hauser H."/>
            <person name="James K."/>
            <person name="Quiles M."/>
            <person name="Madan Babu M."/>
            <person name="Saito T."/>
            <person name="Buchrieser C."/>
            <person name="Wardroper A."/>
            <person name="Felder M."/>
            <person name="Thangavelu M."/>
            <person name="Johnson D."/>
            <person name="Knights A."/>
            <person name="Loulseged H."/>
            <person name="Mungall K."/>
            <person name="Oliver K."/>
            <person name="Price C."/>
            <person name="Quail M.A."/>
            <person name="Urushihara H."/>
            <person name="Hernandez J."/>
            <person name="Rabbinowitsch E."/>
            <person name="Steffen D."/>
            <person name="Sanders M."/>
            <person name="Ma J."/>
            <person name="Kohara Y."/>
            <person name="Sharp S."/>
            <person name="Simmonds M."/>
            <person name="Spiegler S."/>
            <person name="Tivey A."/>
            <person name="Sugano S."/>
            <person name="White B."/>
            <person name="Walker D."/>
            <person name="Woodward J."/>
            <person name="Winckler T."/>
            <person name="Tanaka Y."/>
            <person name="Shaulsky G."/>
            <person name="Schleicher M."/>
            <person name="Weinstock G."/>
            <person name="Rosenthal A."/>
            <person name="Cox E.C."/>
            <person name="Chisholm R.L."/>
            <person name="Gibbs R."/>
            <person name="Loomis W.F."/>
            <person name="Platzer M."/>
            <person name="Kay R.R."/>
            <person name="Williams J."/>
            <person name="Dear P.H."/>
            <person name="Noegel A.A."/>
            <person name="Barrell B."/>
            <person name="Kuspa A."/>
        </authorList>
    </citation>
    <scope>NUCLEOTIDE SEQUENCE [LARGE SCALE GENOMIC DNA]</scope>
    <source>
        <strain evidence="1 2">AX4</strain>
    </source>
</reference>